<dbReference type="InterPro" id="IPR016130">
    <property type="entry name" value="Tyr_Pase_AS"/>
</dbReference>
<dbReference type="GO" id="GO:0033549">
    <property type="term" value="F:MAP kinase phosphatase activity"/>
    <property type="evidence" value="ECO:0007669"/>
    <property type="project" value="TreeGrafter"/>
</dbReference>
<dbReference type="SUPFAM" id="SSF52799">
    <property type="entry name" value="(Phosphotyrosine protein) phosphatases II"/>
    <property type="match status" value="1"/>
</dbReference>
<dbReference type="GO" id="GO:0005737">
    <property type="term" value="C:cytoplasm"/>
    <property type="evidence" value="ECO:0007669"/>
    <property type="project" value="TreeGrafter"/>
</dbReference>
<reference evidence="10" key="1">
    <citation type="submission" date="2022-12" db="EMBL/GenBank/DDBJ databases">
        <title>Genome assemblies of Blomia tropicalis.</title>
        <authorList>
            <person name="Cui Y."/>
        </authorList>
    </citation>
    <scope>NUCLEOTIDE SEQUENCE</scope>
    <source>
        <tissue evidence="10">Adult mites</tissue>
    </source>
</reference>
<keyword evidence="11" id="KW-1185">Reference proteome</keyword>
<evidence type="ECO:0000313" key="10">
    <source>
        <dbReference type="EMBL" id="KAJ6221425.1"/>
    </source>
</evidence>
<dbReference type="InterPro" id="IPR020422">
    <property type="entry name" value="TYR_PHOSPHATASE_DUAL_dom"/>
</dbReference>
<dbReference type="Proteomes" id="UP001142055">
    <property type="component" value="Chromosome 2"/>
</dbReference>
<sequence>MPLDKQYYDHPDFKKKLFAIDDILINGTIDYLQPSINPSRSFSLHGVDCDQVFPGVLVGNACAARDKKFLKSVGVTHVLNCAQGNRLKMVSTDQKFYDDSDIRFKGLDLDDSCVEDIGKFFDESVKFIDEAIDSGGKVLVHCLAGISRSATIAIAYIMLRHNQSVEEAVEEVRKNRIIHPNEGFLKQLVQLDFKIQESKSICRN</sequence>
<evidence type="ECO:0000256" key="4">
    <source>
        <dbReference type="ARBA" id="ARBA00022912"/>
    </source>
</evidence>
<dbReference type="AlphaFoldDB" id="A0A9Q0RPB9"/>
<evidence type="ECO:0000256" key="5">
    <source>
        <dbReference type="ARBA" id="ARBA00047761"/>
    </source>
</evidence>
<evidence type="ECO:0000313" key="11">
    <source>
        <dbReference type="Proteomes" id="UP001142055"/>
    </source>
</evidence>
<comment type="caution">
    <text evidence="10">The sequence shown here is derived from an EMBL/GenBank/DDBJ whole genome shotgun (WGS) entry which is preliminary data.</text>
</comment>
<evidence type="ECO:0000259" key="8">
    <source>
        <dbReference type="PROSITE" id="PS50054"/>
    </source>
</evidence>
<evidence type="ECO:0000259" key="9">
    <source>
        <dbReference type="PROSITE" id="PS50056"/>
    </source>
</evidence>
<gene>
    <name evidence="10" type="ORF">RDWZM_007237</name>
</gene>
<dbReference type="GO" id="GO:0004722">
    <property type="term" value="F:protein serine/threonine phosphatase activity"/>
    <property type="evidence" value="ECO:0007669"/>
    <property type="project" value="UniProtKB-EC"/>
</dbReference>
<evidence type="ECO:0000256" key="7">
    <source>
        <dbReference type="PIRSR" id="PIRSR620405-1"/>
    </source>
</evidence>
<feature type="active site" description="Phosphocysteine intermediate" evidence="7">
    <location>
        <position position="142"/>
    </location>
</feature>
<dbReference type="InterPro" id="IPR020405">
    <property type="entry name" value="Atypical_DUSP_subfamA"/>
</dbReference>
<dbReference type="PANTHER" id="PTHR45682">
    <property type="entry name" value="AGAP008228-PA"/>
    <property type="match status" value="1"/>
</dbReference>
<dbReference type="EC" id="3.1.3.16" evidence="2"/>
<comment type="similarity">
    <text evidence="1">Belongs to the protein-tyrosine phosphatase family. Non-receptor class dual specificity subfamily.</text>
</comment>
<keyword evidence="3" id="KW-0378">Hydrolase</keyword>
<dbReference type="GO" id="GO:0043409">
    <property type="term" value="P:negative regulation of MAPK cascade"/>
    <property type="evidence" value="ECO:0007669"/>
    <property type="project" value="TreeGrafter"/>
</dbReference>
<dbReference type="PANTHER" id="PTHR45682:SF5">
    <property type="entry name" value="DUAL SPECIFICITY PROTEIN PHOSPHATASE"/>
    <property type="match status" value="1"/>
</dbReference>
<dbReference type="PROSITE" id="PS50056">
    <property type="entry name" value="TYR_PHOSPHATASE_2"/>
    <property type="match status" value="1"/>
</dbReference>
<dbReference type="GO" id="GO:0008138">
    <property type="term" value="F:protein tyrosine/serine/threonine phosphatase activity"/>
    <property type="evidence" value="ECO:0007669"/>
    <property type="project" value="InterPro"/>
</dbReference>
<dbReference type="SMART" id="SM00195">
    <property type="entry name" value="DSPc"/>
    <property type="match status" value="1"/>
</dbReference>
<comment type="catalytic activity">
    <reaction evidence="5">
        <text>O-phospho-L-seryl-[protein] + H2O = L-seryl-[protein] + phosphate</text>
        <dbReference type="Rhea" id="RHEA:20629"/>
        <dbReference type="Rhea" id="RHEA-COMP:9863"/>
        <dbReference type="Rhea" id="RHEA-COMP:11604"/>
        <dbReference type="ChEBI" id="CHEBI:15377"/>
        <dbReference type="ChEBI" id="CHEBI:29999"/>
        <dbReference type="ChEBI" id="CHEBI:43474"/>
        <dbReference type="ChEBI" id="CHEBI:83421"/>
        <dbReference type="EC" id="3.1.3.16"/>
    </reaction>
</comment>
<dbReference type="PROSITE" id="PS50054">
    <property type="entry name" value="TYR_PHOSPHATASE_DUAL"/>
    <property type="match status" value="1"/>
</dbReference>
<name>A0A9Q0RPB9_BLOTA</name>
<dbReference type="OMA" id="SYMHVNT"/>
<evidence type="ECO:0000256" key="2">
    <source>
        <dbReference type="ARBA" id="ARBA00013081"/>
    </source>
</evidence>
<comment type="catalytic activity">
    <reaction evidence="6">
        <text>O-phospho-L-threonyl-[protein] + H2O = L-threonyl-[protein] + phosphate</text>
        <dbReference type="Rhea" id="RHEA:47004"/>
        <dbReference type="Rhea" id="RHEA-COMP:11060"/>
        <dbReference type="Rhea" id="RHEA-COMP:11605"/>
        <dbReference type="ChEBI" id="CHEBI:15377"/>
        <dbReference type="ChEBI" id="CHEBI:30013"/>
        <dbReference type="ChEBI" id="CHEBI:43474"/>
        <dbReference type="ChEBI" id="CHEBI:61977"/>
        <dbReference type="EC" id="3.1.3.16"/>
    </reaction>
</comment>
<dbReference type="OrthoDB" id="253091at2759"/>
<dbReference type="EMBL" id="JAPWDV010000002">
    <property type="protein sequence ID" value="KAJ6221425.1"/>
    <property type="molecule type" value="Genomic_DNA"/>
</dbReference>
<dbReference type="InterPro" id="IPR000340">
    <property type="entry name" value="Dual-sp_phosphatase_cat-dom"/>
</dbReference>
<protein>
    <recommendedName>
        <fullName evidence="2">protein-serine/threonine phosphatase</fullName>
        <ecNumber evidence="2">3.1.3.16</ecNumber>
    </recommendedName>
</protein>
<dbReference type="InterPro" id="IPR000387">
    <property type="entry name" value="Tyr_Pase_dom"/>
</dbReference>
<evidence type="ECO:0000256" key="3">
    <source>
        <dbReference type="ARBA" id="ARBA00022801"/>
    </source>
</evidence>
<dbReference type="PRINTS" id="PR01908">
    <property type="entry name" value="ADSPHPHTASE"/>
</dbReference>
<organism evidence="10 11">
    <name type="scientific">Blomia tropicalis</name>
    <name type="common">Mite</name>
    <dbReference type="NCBI Taxonomy" id="40697"/>
    <lineage>
        <taxon>Eukaryota</taxon>
        <taxon>Metazoa</taxon>
        <taxon>Ecdysozoa</taxon>
        <taxon>Arthropoda</taxon>
        <taxon>Chelicerata</taxon>
        <taxon>Arachnida</taxon>
        <taxon>Acari</taxon>
        <taxon>Acariformes</taxon>
        <taxon>Sarcoptiformes</taxon>
        <taxon>Astigmata</taxon>
        <taxon>Glycyphagoidea</taxon>
        <taxon>Echimyopodidae</taxon>
        <taxon>Blomia</taxon>
    </lineage>
</organism>
<evidence type="ECO:0000256" key="1">
    <source>
        <dbReference type="ARBA" id="ARBA00008601"/>
    </source>
</evidence>
<dbReference type="Gene3D" id="3.90.190.10">
    <property type="entry name" value="Protein tyrosine phosphatase superfamily"/>
    <property type="match status" value="1"/>
</dbReference>
<accession>A0A9Q0RPB9</accession>
<evidence type="ECO:0000256" key="6">
    <source>
        <dbReference type="ARBA" id="ARBA00048336"/>
    </source>
</evidence>
<feature type="domain" description="Tyrosine specific protein phosphatases" evidence="9">
    <location>
        <begin position="119"/>
        <end position="176"/>
    </location>
</feature>
<dbReference type="PROSITE" id="PS00383">
    <property type="entry name" value="TYR_PHOSPHATASE_1"/>
    <property type="match status" value="1"/>
</dbReference>
<dbReference type="Pfam" id="PF00782">
    <property type="entry name" value="DSPc"/>
    <property type="match status" value="1"/>
</dbReference>
<proteinExistence type="inferred from homology"/>
<dbReference type="CDD" id="cd14515">
    <property type="entry name" value="DUSP3-like"/>
    <property type="match status" value="1"/>
</dbReference>
<feature type="domain" description="Tyrosine-protein phosphatase" evidence="8">
    <location>
        <begin position="48"/>
        <end position="197"/>
    </location>
</feature>
<dbReference type="InterPro" id="IPR029021">
    <property type="entry name" value="Prot-tyrosine_phosphatase-like"/>
</dbReference>
<keyword evidence="4" id="KW-0904">Protein phosphatase</keyword>